<evidence type="ECO:0000313" key="9">
    <source>
        <dbReference type="EMBL" id="VIP00853.1"/>
    </source>
</evidence>
<protein>
    <submittedName>
        <fullName evidence="9">Thiol:disulfide interchange protein: Thiol:disulfide interchange protein</fullName>
    </submittedName>
</protein>
<keyword evidence="5 7" id="KW-0472">Membrane</keyword>
<evidence type="ECO:0000313" key="10">
    <source>
        <dbReference type="Proteomes" id="UP000464378"/>
    </source>
</evidence>
<gene>
    <name evidence="9" type="ORF">GMBLW1_31070</name>
</gene>
<evidence type="ECO:0000259" key="8">
    <source>
        <dbReference type="Pfam" id="PF02683"/>
    </source>
</evidence>
<accession>A0A6C2YI86</accession>
<dbReference type="GO" id="GO:0016020">
    <property type="term" value="C:membrane"/>
    <property type="evidence" value="ECO:0007669"/>
    <property type="project" value="UniProtKB-SubCell"/>
</dbReference>
<dbReference type="PANTHER" id="PTHR32234">
    <property type="entry name" value="THIOL:DISULFIDE INTERCHANGE PROTEIN DSBD"/>
    <property type="match status" value="1"/>
</dbReference>
<dbReference type="GO" id="GO:0015035">
    <property type="term" value="F:protein-disulfide reductase activity"/>
    <property type="evidence" value="ECO:0007669"/>
    <property type="project" value="TreeGrafter"/>
</dbReference>
<dbReference type="KEGG" id="tim:GMBLW1_31070"/>
<feature type="region of interest" description="Disordered" evidence="6">
    <location>
        <begin position="189"/>
        <end position="234"/>
    </location>
</feature>
<organism evidence="9">
    <name type="scientific">Tuwongella immobilis</name>
    <dbReference type="NCBI Taxonomy" id="692036"/>
    <lineage>
        <taxon>Bacteria</taxon>
        <taxon>Pseudomonadati</taxon>
        <taxon>Planctomycetota</taxon>
        <taxon>Planctomycetia</taxon>
        <taxon>Gemmatales</taxon>
        <taxon>Gemmataceae</taxon>
        <taxon>Tuwongella</taxon>
    </lineage>
</organism>
<feature type="transmembrane region" description="Helical" evidence="7">
    <location>
        <begin position="529"/>
        <end position="547"/>
    </location>
</feature>
<evidence type="ECO:0000256" key="7">
    <source>
        <dbReference type="SAM" id="Phobius"/>
    </source>
</evidence>
<comment type="subcellular location">
    <subcellularLocation>
        <location evidence="1">Membrane</location>
        <topology evidence="1">Multi-pass membrane protein</topology>
    </subcellularLocation>
</comment>
<feature type="compositionally biased region" description="Pro residues" evidence="6">
    <location>
        <begin position="197"/>
        <end position="216"/>
    </location>
</feature>
<dbReference type="InterPro" id="IPR036249">
    <property type="entry name" value="Thioredoxin-like_sf"/>
</dbReference>
<feature type="transmembrane region" description="Helical" evidence="7">
    <location>
        <begin position="345"/>
        <end position="365"/>
    </location>
</feature>
<feature type="domain" description="Cytochrome C biogenesis protein transmembrane" evidence="8">
    <location>
        <begin position="270"/>
        <end position="476"/>
    </location>
</feature>
<evidence type="ECO:0000256" key="5">
    <source>
        <dbReference type="ARBA" id="ARBA00023136"/>
    </source>
</evidence>
<dbReference type="SUPFAM" id="SSF52833">
    <property type="entry name" value="Thioredoxin-like"/>
    <property type="match status" value="1"/>
</dbReference>
<dbReference type="AlphaFoldDB" id="A0A6C2YI86"/>
<feature type="transmembrane region" description="Helical" evidence="7">
    <location>
        <begin position="312"/>
        <end position="333"/>
    </location>
</feature>
<dbReference type="RefSeq" id="WP_162656018.1">
    <property type="nucleotide sequence ID" value="NZ_LR593887.1"/>
</dbReference>
<sequence>MKPWYLLASWICLLGIPWTAFGQNERFKDVVTAITTNVTPTEAVPGQTVTVTFGLKLIPGWHTYPTHQVDPKASSQTNRFTFPTDGDIIFVGPFEDPATFITKPDVDLMVQEMRLYKSEVTWTRKAVISPKAKPGTLKIQIPGRLLVCDARRCLPPERMKFETSIEVKSGSQPIEAAYSEEVANFVSKAGNGTVTPPTTPPKNPPVVPPEVTPPTTPNGKPAAELPKVELPKNPQPLAAEDDATVLEKIRERLQFESEKGPNAGLTTSFWSLLITAAMWGWISLVTPCVFPMIPITVSIFLKKSEQSGGTPILQAVIYSLTIIIVLGTSAFTLLSVFRGLSVNPWMNLFLGCLFVFFALSLFGMYEITLPNFLTRFTGSREGAGGVIGTIFMALTFTIISFTCVAPFLGGFSGMVAQGNFSQFELLMAGLVFATAFASPFFVLALFPGMMKSLPRAGSWMNSVKVVMGFLEFAAAFKFFRTAELRFLPETAYFTYDVVLGAWITISLLCGLYLLNLYRLPHDDNPESIPVPRLLLGVVFVGLSFYLLPATFTTPAGERPRPTGVVYAWVDSFLLPETKKSGKDESITANLKTALTEAAAQRASTGTPQYVFVDFTGVTCTNCKYNEMAIFTRPEVSEQLKKFRMVQLYTDEIPVNLFEGSDPSLEKREAQALVNLNFQRKAFGSEQLPLYVILEPLPNGKIQVFGPYSEGKINDIPGFLKFLNQPFQKQATGVATR</sequence>
<evidence type="ECO:0000256" key="4">
    <source>
        <dbReference type="ARBA" id="ARBA00022989"/>
    </source>
</evidence>
<dbReference type="EMBL" id="LR593887">
    <property type="protein sequence ID" value="VTR97124.1"/>
    <property type="molecule type" value="Genomic_DNA"/>
</dbReference>
<dbReference type="PANTHER" id="PTHR32234:SF0">
    <property type="entry name" value="THIOL:DISULFIDE INTERCHANGE PROTEIN DSBD"/>
    <property type="match status" value="1"/>
</dbReference>
<feature type="transmembrane region" description="Helical" evidence="7">
    <location>
        <begin position="386"/>
        <end position="413"/>
    </location>
</feature>
<name>A0A6C2YI86_9BACT</name>
<dbReference type="Proteomes" id="UP000464378">
    <property type="component" value="Chromosome"/>
</dbReference>
<dbReference type="Gene3D" id="3.40.30.10">
    <property type="entry name" value="Glutaredoxin"/>
    <property type="match status" value="1"/>
</dbReference>
<dbReference type="InParanoid" id="A0A6C2YI86"/>
<feature type="transmembrane region" description="Helical" evidence="7">
    <location>
        <begin position="499"/>
        <end position="517"/>
    </location>
</feature>
<dbReference type="Pfam" id="PF02683">
    <property type="entry name" value="DsbD_TM"/>
    <property type="match status" value="1"/>
</dbReference>
<evidence type="ECO:0000256" key="3">
    <source>
        <dbReference type="ARBA" id="ARBA00022748"/>
    </source>
</evidence>
<reference evidence="9" key="1">
    <citation type="submission" date="2019-04" db="EMBL/GenBank/DDBJ databases">
        <authorList>
            <consortium name="Science for Life Laboratories"/>
        </authorList>
    </citation>
    <scope>NUCLEOTIDE SEQUENCE</scope>
    <source>
        <strain evidence="9">MBLW1</strain>
    </source>
</reference>
<keyword evidence="10" id="KW-1185">Reference proteome</keyword>
<keyword evidence="2 7" id="KW-0812">Transmembrane</keyword>
<feature type="transmembrane region" description="Helical" evidence="7">
    <location>
        <begin position="458"/>
        <end position="479"/>
    </location>
</feature>
<keyword evidence="4 7" id="KW-1133">Transmembrane helix</keyword>
<evidence type="ECO:0000256" key="2">
    <source>
        <dbReference type="ARBA" id="ARBA00022692"/>
    </source>
</evidence>
<evidence type="ECO:0000256" key="6">
    <source>
        <dbReference type="SAM" id="MobiDB-lite"/>
    </source>
</evidence>
<feature type="transmembrane region" description="Helical" evidence="7">
    <location>
        <begin position="425"/>
        <end position="446"/>
    </location>
</feature>
<dbReference type="InterPro" id="IPR003834">
    <property type="entry name" value="Cyt_c_assmbl_TM_dom"/>
</dbReference>
<dbReference type="GO" id="GO:0017004">
    <property type="term" value="P:cytochrome complex assembly"/>
    <property type="evidence" value="ECO:0007669"/>
    <property type="project" value="UniProtKB-KW"/>
</dbReference>
<proteinExistence type="predicted"/>
<feature type="transmembrane region" description="Helical" evidence="7">
    <location>
        <begin position="278"/>
        <end position="300"/>
    </location>
</feature>
<dbReference type="EMBL" id="LR586016">
    <property type="protein sequence ID" value="VIP00853.1"/>
    <property type="molecule type" value="Genomic_DNA"/>
</dbReference>
<dbReference type="GO" id="GO:0045454">
    <property type="term" value="P:cell redox homeostasis"/>
    <property type="evidence" value="ECO:0007669"/>
    <property type="project" value="TreeGrafter"/>
</dbReference>
<keyword evidence="3" id="KW-0201">Cytochrome c-type biogenesis</keyword>
<evidence type="ECO:0000256" key="1">
    <source>
        <dbReference type="ARBA" id="ARBA00004141"/>
    </source>
</evidence>